<dbReference type="AlphaFoldDB" id="R0FRZ0"/>
<dbReference type="SUPFAM" id="SSF81383">
    <property type="entry name" value="F-box domain"/>
    <property type="match status" value="1"/>
</dbReference>
<dbReference type="EMBL" id="KB870809">
    <property type="protein sequence ID" value="EOA25482.1"/>
    <property type="molecule type" value="Genomic_DNA"/>
</dbReference>
<dbReference type="OrthoDB" id="1867629at2759"/>
<dbReference type="Proteomes" id="UP000029121">
    <property type="component" value="Unassembled WGS sequence"/>
</dbReference>
<dbReference type="CDD" id="cd22157">
    <property type="entry name" value="F-box_AtFBW1-like"/>
    <property type="match status" value="1"/>
</dbReference>
<dbReference type="NCBIfam" id="TIGR01640">
    <property type="entry name" value="F_box_assoc_1"/>
    <property type="match status" value="1"/>
</dbReference>
<dbReference type="Pfam" id="PF07734">
    <property type="entry name" value="FBA_1"/>
    <property type="match status" value="1"/>
</dbReference>
<organism evidence="2 3">
    <name type="scientific">Capsella rubella</name>
    <dbReference type="NCBI Taxonomy" id="81985"/>
    <lineage>
        <taxon>Eukaryota</taxon>
        <taxon>Viridiplantae</taxon>
        <taxon>Streptophyta</taxon>
        <taxon>Embryophyta</taxon>
        <taxon>Tracheophyta</taxon>
        <taxon>Spermatophyta</taxon>
        <taxon>Magnoliopsida</taxon>
        <taxon>eudicotyledons</taxon>
        <taxon>Gunneridae</taxon>
        <taxon>Pentapetalae</taxon>
        <taxon>rosids</taxon>
        <taxon>malvids</taxon>
        <taxon>Brassicales</taxon>
        <taxon>Brassicaceae</taxon>
        <taxon>Camelineae</taxon>
        <taxon>Capsella</taxon>
    </lineage>
</organism>
<dbReference type="InterPro" id="IPR036047">
    <property type="entry name" value="F-box-like_dom_sf"/>
</dbReference>
<protein>
    <recommendedName>
        <fullName evidence="1">F-box domain-containing protein</fullName>
    </recommendedName>
</protein>
<dbReference type="PROSITE" id="PS50181">
    <property type="entry name" value="FBOX"/>
    <property type="match status" value="1"/>
</dbReference>
<evidence type="ECO:0000259" key="1">
    <source>
        <dbReference type="PROSITE" id="PS50181"/>
    </source>
</evidence>
<dbReference type="Pfam" id="PF00646">
    <property type="entry name" value="F-box"/>
    <property type="match status" value="1"/>
</dbReference>
<dbReference type="InterPro" id="IPR017451">
    <property type="entry name" value="F-box-assoc_interact_dom"/>
</dbReference>
<dbReference type="InterPro" id="IPR006527">
    <property type="entry name" value="F-box-assoc_dom_typ1"/>
</dbReference>
<dbReference type="Gene3D" id="1.20.1280.50">
    <property type="match status" value="1"/>
</dbReference>
<evidence type="ECO:0000313" key="3">
    <source>
        <dbReference type="Proteomes" id="UP000029121"/>
    </source>
</evidence>
<feature type="domain" description="F-box" evidence="1">
    <location>
        <begin position="1"/>
        <end position="46"/>
    </location>
</feature>
<proteinExistence type="predicted"/>
<evidence type="ECO:0000313" key="2">
    <source>
        <dbReference type="EMBL" id="EOA25482.1"/>
    </source>
</evidence>
<dbReference type="InterPro" id="IPR001810">
    <property type="entry name" value="F-box_dom"/>
</dbReference>
<sequence>MVLSDLPNDLLEKIFSRVPLKLLKAVKLTCKNWNTLTKDESFTKKLFGKTVATKENEFLVVTMMNYKVYSISVNLHGIHKEDSYVKASTMHKAKLISLNDDEDYGVDNISNVFHCDGLLLCVTHDVNSRLVVCNPYCGQTRLIKPKEAYKLSYRYAIGYEKMKNNSL</sequence>
<dbReference type="KEGG" id="crb:17886171"/>
<dbReference type="STRING" id="81985.R0FRZ0"/>
<name>R0FRZ0_9BRAS</name>
<keyword evidence="3" id="KW-1185">Reference proteome</keyword>
<reference evidence="3" key="1">
    <citation type="journal article" date="2013" name="Nat. Genet.">
        <title>The Capsella rubella genome and the genomic consequences of rapid mating system evolution.</title>
        <authorList>
            <person name="Slotte T."/>
            <person name="Hazzouri K.M."/>
            <person name="Agren J.A."/>
            <person name="Koenig D."/>
            <person name="Maumus F."/>
            <person name="Guo Y.L."/>
            <person name="Steige K."/>
            <person name="Platts A.E."/>
            <person name="Escobar J.S."/>
            <person name="Newman L.K."/>
            <person name="Wang W."/>
            <person name="Mandakova T."/>
            <person name="Vello E."/>
            <person name="Smith L.M."/>
            <person name="Henz S.R."/>
            <person name="Steffen J."/>
            <person name="Takuno S."/>
            <person name="Brandvain Y."/>
            <person name="Coop G."/>
            <person name="Andolfatto P."/>
            <person name="Hu T.T."/>
            <person name="Blanchette M."/>
            <person name="Clark R.M."/>
            <person name="Quesneville H."/>
            <person name="Nordborg M."/>
            <person name="Gaut B.S."/>
            <person name="Lysak M.A."/>
            <person name="Jenkins J."/>
            <person name="Grimwood J."/>
            <person name="Chapman J."/>
            <person name="Prochnik S."/>
            <person name="Shu S."/>
            <person name="Rokhsar D."/>
            <person name="Schmutz J."/>
            <person name="Weigel D."/>
            <person name="Wright S.I."/>
        </authorList>
    </citation>
    <scope>NUCLEOTIDE SEQUENCE [LARGE SCALE GENOMIC DNA]</scope>
    <source>
        <strain evidence="3">cv. Monte Gargano</strain>
    </source>
</reference>
<dbReference type="SMART" id="SM00256">
    <property type="entry name" value="FBOX"/>
    <property type="match status" value="1"/>
</dbReference>
<dbReference type="PANTHER" id="PTHR31672:SF13">
    <property type="entry name" value="F-BOX PROTEIN CPR30-LIKE"/>
    <property type="match status" value="1"/>
</dbReference>
<dbReference type="PANTHER" id="PTHR31672">
    <property type="entry name" value="BNACNNG10540D PROTEIN"/>
    <property type="match status" value="1"/>
</dbReference>
<gene>
    <name evidence="2" type="ORF">CARUB_v10018829mg</name>
</gene>
<dbReference type="InterPro" id="IPR050796">
    <property type="entry name" value="SCF_F-box_component"/>
</dbReference>
<accession>R0FRZ0</accession>